<dbReference type="Proteomes" id="UP000180175">
    <property type="component" value="Chromosome"/>
</dbReference>
<proteinExistence type="predicted"/>
<dbReference type="RefSeq" id="WP_071317170.1">
    <property type="nucleotide sequence ID" value="NZ_CP063356.2"/>
</dbReference>
<reference evidence="1 3" key="1">
    <citation type="submission" date="2016-10" db="EMBL/GenBank/DDBJ databases">
        <title>Draft genome sequences of four alkaliphilic bacteria belonging to the Anaerobacillus genus.</title>
        <authorList>
            <person name="Bassil N.M."/>
            <person name="Lloyd J.R."/>
        </authorList>
    </citation>
    <scope>NUCLEOTIDE SEQUENCE [LARGE SCALE GENOMIC DNA]</scope>
    <source>
        <strain evidence="1 3">NB2006</strain>
    </source>
</reference>
<dbReference type="EMBL" id="LQXD01000099">
    <property type="protein sequence ID" value="OIJ16479.1"/>
    <property type="molecule type" value="Genomic_DNA"/>
</dbReference>
<evidence type="ECO:0000313" key="1">
    <source>
        <dbReference type="EMBL" id="OIJ16479.1"/>
    </source>
</evidence>
<evidence type="ECO:0000313" key="2">
    <source>
        <dbReference type="EMBL" id="QOY38147.1"/>
    </source>
</evidence>
<reference evidence="2" key="4">
    <citation type="submission" date="2020-10" db="EMBL/GenBank/DDBJ databases">
        <authorList>
            <person name="Bassil N.M."/>
            <person name="Lloyd J.R."/>
        </authorList>
    </citation>
    <scope>NUCLEOTIDE SEQUENCE</scope>
    <source>
        <strain evidence="2">NB2006</strain>
    </source>
</reference>
<dbReference type="AlphaFoldDB" id="A0A1S2LVF0"/>
<accession>A0A1S2LVF0</accession>
<gene>
    <name evidence="2" type="ORF">AWH56_011765</name>
    <name evidence="1" type="ORF">AWH56_11050</name>
</gene>
<evidence type="ECO:0000313" key="3">
    <source>
        <dbReference type="Proteomes" id="UP000180175"/>
    </source>
</evidence>
<reference evidence="2 3" key="3">
    <citation type="journal article" date="2019" name="Int. J. Syst. Evol. Microbiol.">
        <title>Anaerobacillus isosaccharinicus sp. nov., an alkaliphilic bacterium which degrades isosaccharinic acid.</title>
        <authorList>
            <person name="Bassil N.M."/>
            <person name="Lloyd J.R."/>
        </authorList>
    </citation>
    <scope>NUCLEOTIDE SEQUENCE [LARGE SCALE GENOMIC DNA]</scope>
    <source>
        <strain evidence="2 3">NB2006</strain>
    </source>
</reference>
<reference evidence="2 3" key="2">
    <citation type="journal article" date="2017" name="Genome Announc.">
        <title>Draft Genome Sequences of Four Alkaliphilic Bacteria Belonging to the Anaerobacillus Genus.</title>
        <authorList>
            <person name="Bassil N.M."/>
            <person name="Lloyd J.R."/>
        </authorList>
    </citation>
    <scope>NUCLEOTIDE SEQUENCE [LARGE SCALE GENOMIC DNA]</scope>
    <source>
        <strain evidence="2 3">NB2006</strain>
    </source>
</reference>
<sequence length="94" mass="10863">MDYWFVFSTENSSIKYIVIGGHSEKSAPSNPYEFSLHTVKEQPEKYQIKEVVNNFAFFVLDGYSEDNWTIRGLNEDGDLIADKLFGGDIRFISR</sequence>
<keyword evidence="3" id="KW-1185">Reference proteome</keyword>
<dbReference type="EMBL" id="CP063356">
    <property type="protein sequence ID" value="QOY38147.1"/>
    <property type="molecule type" value="Genomic_DNA"/>
</dbReference>
<dbReference type="KEGG" id="aia:AWH56_011765"/>
<protein>
    <submittedName>
        <fullName evidence="1">Uncharacterized protein</fullName>
    </submittedName>
</protein>
<name>A0A1S2LVF0_9BACI</name>
<dbReference type="OrthoDB" id="2618617at2"/>
<organism evidence="1 3">
    <name type="scientific">Anaerobacillus isosaccharinicus</name>
    <dbReference type="NCBI Taxonomy" id="1532552"/>
    <lineage>
        <taxon>Bacteria</taxon>
        <taxon>Bacillati</taxon>
        <taxon>Bacillota</taxon>
        <taxon>Bacilli</taxon>
        <taxon>Bacillales</taxon>
        <taxon>Bacillaceae</taxon>
        <taxon>Anaerobacillus</taxon>
    </lineage>
</organism>